<dbReference type="PROSITE" id="PS40000">
    <property type="entry name" value="DM_1"/>
    <property type="match status" value="1"/>
</dbReference>
<evidence type="ECO:0000256" key="6">
    <source>
        <dbReference type="PROSITE-ProRule" id="PRU00070"/>
    </source>
</evidence>
<evidence type="ECO:0000256" key="5">
    <source>
        <dbReference type="ARBA" id="ARBA00023242"/>
    </source>
</evidence>
<evidence type="ECO:0000313" key="10">
    <source>
        <dbReference type="Proteomes" id="UP000228934"/>
    </source>
</evidence>
<feature type="domain" description="DM" evidence="8">
    <location>
        <begin position="88"/>
        <end position="135"/>
    </location>
</feature>
<dbReference type="Pfam" id="PF20624">
    <property type="entry name" value="DMRT5_DMB"/>
    <property type="match status" value="1"/>
</dbReference>
<evidence type="ECO:0000256" key="2">
    <source>
        <dbReference type="ARBA" id="ARBA00022723"/>
    </source>
</evidence>
<dbReference type="SUPFAM" id="SSF82927">
    <property type="entry name" value="Cysteine-rich DNA binding domain, (DM domain)"/>
    <property type="match status" value="1"/>
</dbReference>
<evidence type="ECO:0000256" key="3">
    <source>
        <dbReference type="ARBA" id="ARBA00022833"/>
    </source>
</evidence>
<dbReference type="GO" id="GO:0000978">
    <property type="term" value="F:RNA polymerase II cis-regulatory region sequence-specific DNA binding"/>
    <property type="evidence" value="ECO:0007669"/>
    <property type="project" value="TreeGrafter"/>
</dbReference>
<feature type="compositionally biased region" description="Polar residues" evidence="7">
    <location>
        <begin position="251"/>
        <end position="264"/>
    </location>
</feature>
<dbReference type="Gene3D" id="4.10.1040.10">
    <property type="entry name" value="DM DNA-binding domain"/>
    <property type="match status" value="1"/>
</dbReference>
<dbReference type="Pfam" id="PF03474">
    <property type="entry name" value="DMA"/>
    <property type="match status" value="1"/>
</dbReference>
<keyword evidence="5 6" id="KW-0539">Nucleus</keyword>
<dbReference type="FunFam" id="4.10.1040.10:FF:000001">
    <property type="entry name" value="doublesex- and mab-3-related transcription factor 1"/>
    <property type="match status" value="1"/>
</dbReference>
<organism evidence="9 10">
    <name type="scientific">Aquarana catesbeiana</name>
    <name type="common">American bullfrog</name>
    <name type="synonym">Rana catesbeiana</name>
    <dbReference type="NCBI Taxonomy" id="8400"/>
    <lineage>
        <taxon>Eukaryota</taxon>
        <taxon>Metazoa</taxon>
        <taxon>Chordata</taxon>
        <taxon>Craniata</taxon>
        <taxon>Vertebrata</taxon>
        <taxon>Euteleostomi</taxon>
        <taxon>Amphibia</taxon>
        <taxon>Batrachia</taxon>
        <taxon>Anura</taxon>
        <taxon>Neobatrachia</taxon>
        <taxon>Ranoidea</taxon>
        <taxon>Ranidae</taxon>
        <taxon>Aquarana</taxon>
    </lineage>
</organism>
<feature type="DNA-binding region" description="DM" evidence="6">
    <location>
        <begin position="88"/>
        <end position="135"/>
    </location>
</feature>
<evidence type="ECO:0000256" key="4">
    <source>
        <dbReference type="ARBA" id="ARBA00023125"/>
    </source>
</evidence>
<dbReference type="PROSITE" id="PS50809">
    <property type="entry name" value="DM_2"/>
    <property type="match status" value="1"/>
</dbReference>
<dbReference type="AlphaFoldDB" id="A0A2G9RK71"/>
<name>A0A2G9RK71_AQUCT</name>
<sequence length="455" mass="49743">MDCNNSSGNLCSRPLLRPGMLSSVPPPPLSSSSAMPVPPSIPMPASFLRPPTLLLRAAAAAAAAACTPRMTFDRGTGGTAMYPRTPKCARCRNHGVVSALKGHKRFCRWRDCACAKCTLIAERQRVMAAQVALRRQQAQEECETRGVQHFMYTGPGTNGGETIGHKLQTTQKVPSQLENKGLDESKEKHDHLYGRLLSSSMLSQGLSQTSLAEQVNACQTLKSSDLETPNKENSIRSPICEGRSEGADSPRSLSSSDQESGNENEWTKDHCASNISIPAVSMKHRDPLEILNKVFPNHKQSILESILHFCKGDVVQAIEMVLNGKEQVVKENETPTGSDVNTFTKDATINISGLSFGAFGSKSAFSPLHPNPSAAGSETNIFHSRLDLNPLHFTYSTTNRGLPGFISPYSFVPSFPFRPGMDYTFPGMLRDASYYQRKDAMNISGLYTRLNQEHH</sequence>
<dbReference type="EMBL" id="KV938665">
    <property type="protein sequence ID" value="PIO27661.1"/>
    <property type="molecule type" value="Genomic_DNA"/>
</dbReference>
<keyword evidence="2 6" id="KW-0479">Metal-binding</keyword>
<keyword evidence="4 6" id="KW-0238">DNA-binding</keyword>
<dbReference type="SMART" id="SM00301">
    <property type="entry name" value="DM"/>
    <property type="match status" value="1"/>
</dbReference>
<dbReference type="InterPro" id="IPR026607">
    <property type="entry name" value="DMRT"/>
</dbReference>
<dbReference type="OrthoDB" id="6162476at2759"/>
<dbReference type="GO" id="GO:0046872">
    <property type="term" value="F:metal ion binding"/>
    <property type="evidence" value="ECO:0007669"/>
    <property type="project" value="UniProtKB-KW"/>
</dbReference>
<evidence type="ECO:0000256" key="1">
    <source>
        <dbReference type="ARBA" id="ARBA00006834"/>
    </source>
</evidence>
<dbReference type="InterPro" id="IPR001275">
    <property type="entry name" value="DM_DNA-bd"/>
</dbReference>
<proteinExistence type="inferred from homology"/>
<dbReference type="InterPro" id="IPR009060">
    <property type="entry name" value="UBA-like_sf"/>
</dbReference>
<accession>A0A2G9RK71</accession>
<feature type="region of interest" description="Disordered" evidence="7">
    <location>
        <begin position="223"/>
        <end position="270"/>
    </location>
</feature>
<dbReference type="InterPro" id="IPR046472">
    <property type="entry name" value="DMRT5_1_DMB_dom"/>
</dbReference>
<dbReference type="InterPro" id="IPR036407">
    <property type="entry name" value="DM_DNA-bd_sf"/>
</dbReference>
<dbReference type="Proteomes" id="UP000228934">
    <property type="component" value="Unassembled WGS sequence"/>
</dbReference>
<comment type="similarity">
    <text evidence="1">Belongs to the DMRT family.</text>
</comment>
<feature type="compositionally biased region" description="Basic and acidic residues" evidence="7">
    <location>
        <begin position="224"/>
        <end position="234"/>
    </location>
</feature>
<dbReference type="CDD" id="cd14417">
    <property type="entry name" value="CUE_DMA_DMRTA1"/>
    <property type="match status" value="1"/>
</dbReference>
<comment type="subcellular location">
    <subcellularLocation>
        <location evidence="6">Nucleus</location>
    </subcellularLocation>
</comment>
<gene>
    <name evidence="9" type="ORF">AB205_0145100</name>
</gene>
<protein>
    <recommendedName>
        <fullName evidence="8">DM domain-containing protein</fullName>
    </recommendedName>
</protein>
<keyword evidence="10" id="KW-1185">Reference proteome</keyword>
<dbReference type="PANTHER" id="PTHR12322:SF71">
    <property type="entry name" value="DOUBLESEX- AND MAB-3-RELATED TRANSCRIPTION FACTOR A1"/>
    <property type="match status" value="1"/>
</dbReference>
<evidence type="ECO:0000256" key="7">
    <source>
        <dbReference type="SAM" id="MobiDB-lite"/>
    </source>
</evidence>
<evidence type="ECO:0000259" key="8">
    <source>
        <dbReference type="PROSITE" id="PS50809"/>
    </source>
</evidence>
<dbReference type="InterPro" id="IPR005173">
    <property type="entry name" value="DMA"/>
</dbReference>
<dbReference type="GO" id="GO:0000981">
    <property type="term" value="F:DNA-binding transcription factor activity, RNA polymerase II-specific"/>
    <property type="evidence" value="ECO:0007669"/>
    <property type="project" value="TreeGrafter"/>
</dbReference>
<reference evidence="10" key="1">
    <citation type="journal article" date="2017" name="Nat. Commun.">
        <title>The North American bullfrog draft genome provides insight into hormonal regulation of long noncoding RNA.</title>
        <authorList>
            <person name="Hammond S.A."/>
            <person name="Warren R.L."/>
            <person name="Vandervalk B.P."/>
            <person name="Kucuk E."/>
            <person name="Khan H."/>
            <person name="Gibb E.A."/>
            <person name="Pandoh P."/>
            <person name="Kirk H."/>
            <person name="Zhao Y."/>
            <person name="Jones M."/>
            <person name="Mungall A.J."/>
            <person name="Coope R."/>
            <person name="Pleasance S."/>
            <person name="Moore R.A."/>
            <person name="Holt R.A."/>
            <person name="Round J.M."/>
            <person name="Ohora S."/>
            <person name="Walle B.V."/>
            <person name="Veldhoen N."/>
            <person name="Helbing C.C."/>
            <person name="Birol I."/>
        </authorList>
    </citation>
    <scope>NUCLEOTIDE SEQUENCE [LARGE SCALE GENOMIC DNA]</scope>
</reference>
<dbReference type="SUPFAM" id="SSF46934">
    <property type="entry name" value="UBA-like"/>
    <property type="match status" value="1"/>
</dbReference>
<keyword evidence="3 6" id="KW-0862">Zinc</keyword>
<dbReference type="Pfam" id="PF00751">
    <property type="entry name" value="DM"/>
    <property type="match status" value="1"/>
</dbReference>
<dbReference type="PANTHER" id="PTHR12322">
    <property type="entry name" value="DOUBLESEX AND MAB-3 RELATED TRANSCRIPTION FACTOR DMRT"/>
    <property type="match status" value="1"/>
</dbReference>
<evidence type="ECO:0000313" key="9">
    <source>
        <dbReference type="EMBL" id="PIO27661.1"/>
    </source>
</evidence>
<dbReference type="GO" id="GO:0005634">
    <property type="term" value="C:nucleus"/>
    <property type="evidence" value="ECO:0007669"/>
    <property type="project" value="UniProtKB-SubCell"/>
</dbReference>
<dbReference type="GO" id="GO:0007548">
    <property type="term" value="P:sex differentiation"/>
    <property type="evidence" value="ECO:0007669"/>
    <property type="project" value="TreeGrafter"/>
</dbReference>